<dbReference type="PANTHER" id="PTHR36510:SF1">
    <property type="entry name" value="GLUTAMATE--CYSTEINE LIGASE 2-RELATED"/>
    <property type="match status" value="1"/>
</dbReference>
<dbReference type="KEGG" id="boz:DBV39_16015"/>
<dbReference type="EMBL" id="CP028901">
    <property type="protein sequence ID" value="AWB34984.1"/>
    <property type="molecule type" value="Genomic_DNA"/>
</dbReference>
<dbReference type="InterPro" id="IPR006336">
    <property type="entry name" value="GCS2"/>
</dbReference>
<dbReference type="Pfam" id="PF04107">
    <property type="entry name" value="GCS2"/>
    <property type="match status" value="1"/>
</dbReference>
<organism evidence="1 2">
    <name type="scientific">Orrella marina</name>
    <dbReference type="NCBI Taxonomy" id="2163011"/>
    <lineage>
        <taxon>Bacteria</taxon>
        <taxon>Pseudomonadati</taxon>
        <taxon>Pseudomonadota</taxon>
        <taxon>Betaproteobacteria</taxon>
        <taxon>Burkholderiales</taxon>
        <taxon>Alcaligenaceae</taxon>
        <taxon>Orrella</taxon>
    </lineage>
</organism>
<dbReference type="PANTHER" id="PTHR36510">
    <property type="entry name" value="GLUTAMATE--CYSTEINE LIGASE 2-RELATED"/>
    <property type="match status" value="1"/>
</dbReference>
<evidence type="ECO:0008006" key="3">
    <source>
        <dbReference type="Google" id="ProtNLM"/>
    </source>
</evidence>
<dbReference type="OrthoDB" id="9769628at2"/>
<reference evidence="1 2" key="1">
    <citation type="submission" date="2018-04" db="EMBL/GenBank/DDBJ databases">
        <title>Bordetella sp. HZ20 isolated from seawater.</title>
        <authorList>
            <person name="Sun C."/>
        </authorList>
    </citation>
    <scope>NUCLEOTIDE SEQUENCE [LARGE SCALE GENOMIC DNA]</scope>
    <source>
        <strain evidence="1 2">HZ20</strain>
    </source>
</reference>
<accession>A0A2R4XMJ1</accession>
<dbReference type="Gene3D" id="3.30.590.20">
    <property type="match status" value="1"/>
</dbReference>
<sequence>MRIPFESSIAGMFGLALELQIVDQESQALVRRGSDIIASLDQSSHASRRVRTGARQDFLELVSGEHEHPAGLLAQMSEIRSEAIRSALANQSFLSGAGAHPGTFWMEANAVRPSGQAVESELAASFYAARVFVGVKSGDEAIRLIRLLTPYVPHLIALSASSPVMTGQSVGMVCARLLSRLERGGTTSMPTNIQTWDDFEHYIALLGSGGRSDPADLGWDMVPRPELGTVEIRVMDASLTVERACSLAGFVQALSQWVLRQDDMHSVSPSLQSVNRAQACFLGLNADYLRLDGGRSVPLRQELLALMDEVLTVADEIGSVDQIDEVASWVQTRRCDADWLHQQAIRVTRPEGIVQRMVARFDASQGSDITSDLVHASELRPFSSQRIQADQRFRALLANRLAPGMTITDFDRQL</sequence>
<evidence type="ECO:0000313" key="2">
    <source>
        <dbReference type="Proteomes" id="UP000244571"/>
    </source>
</evidence>
<dbReference type="AlphaFoldDB" id="A0A2R4XMJ1"/>
<dbReference type="Proteomes" id="UP000244571">
    <property type="component" value="Chromosome"/>
</dbReference>
<keyword evidence="2" id="KW-1185">Reference proteome</keyword>
<dbReference type="GO" id="GO:0004357">
    <property type="term" value="F:glutamate-cysteine ligase activity"/>
    <property type="evidence" value="ECO:0007669"/>
    <property type="project" value="InterPro"/>
</dbReference>
<dbReference type="InterPro" id="IPR014746">
    <property type="entry name" value="Gln_synth/guanido_kin_cat_dom"/>
</dbReference>
<dbReference type="InterPro" id="IPR050141">
    <property type="entry name" value="GCL_type2/YbdK_subfam"/>
</dbReference>
<dbReference type="RefSeq" id="WP_108622394.1">
    <property type="nucleotide sequence ID" value="NZ_CP028901.1"/>
</dbReference>
<protein>
    <recommendedName>
        <fullName evidence="3">Glutamate--cysteine ligase</fullName>
    </recommendedName>
</protein>
<name>A0A2R4XMJ1_9BURK</name>
<evidence type="ECO:0000313" key="1">
    <source>
        <dbReference type="EMBL" id="AWB34984.1"/>
    </source>
</evidence>
<dbReference type="GO" id="GO:0042398">
    <property type="term" value="P:modified amino acid biosynthetic process"/>
    <property type="evidence" value="ECO:0007669"/>
    <property type="project" value="InterPro"/>
</dbReference>
<gene>
    <name evidence="1" type="ORF">DBV39_16015</name>
</gene>
<proteinExistence type="predicted"/>
<dbReference type="SUPFAM" id="SSF55931">
    <property type="entry name" value="Glutamine synthetase/guanido kinase"/>
    <property type="match status" value="1"/>
</dbReference>